<organism evidence="1 2">
    <name type="scientific">Aerococcus agrisoli</name>
    <dbReference type="NCBI Taxonomy" id="2487350"/>
    <lineage>
        <taxon>Bacteria</taxon>
        <taxon>Bacillati</taxon>
        <taxon>Bacillota</taxon>
        <taxon>Bacilli</taxon>
        <taxon>Lactobacillales</taxon>
        <taxon>Aerococcaceae</taxon>
        <taxon>Aerococcus</taxon>
    </lineage>
</organism>
<dbReference type="Proteomes" id="UP000273977">
    <property type="component" value="Unassembled WGS sequence"/>
</dbReference>
<evidence type="ECO:0000313" key="1">
    <source>
        <dbReference type="EMBL" id="RPA65029.1"/>
    </source>
</evidence>
<dbReference type="EMBL" id="RKMG01000002">
    <property type="protein sequence ID" value="RPA65029.1"/>
    <property type="molecule type" value="Genomic_DNA"/>
</dbReference>
<dbReference type="PIRSF" id="PIRSF034934">
    <property type="entry name" value="AbiF_AbiD"/>
    <property type="match status" value="1"/>
</dbReference>
<comment type="caution">
    <text evidence="1">The sequence shown here is derived from an EMBL/GenBank/DDBJ whole genome shotgun (WGS) entry which is preliminary data.</text>
</comment>
<reference evidence="1 2" key="1">
    <citation type="submission" date="2018-11" db="EMBL/GenBank/DDBJ databases">
        <title>Aerococcus sp. SJQ22, whole genome shotgun sequence.</title>
        <authorList>
            <person name="Sun L."/>
            <person name="Gao X."/>
            <person name="Chen W."/>
            <person name="Huang K."/>
        </authorList>
    </citation>
    <scope>NUCLEOTIDE SEQUENCE [LARGE SCALE GENOMIC DNA]</scope>
    <source>
        <strain evidence="1 2">SJQ22</strain>
    </source>
</reference>
<dbReference type="AlphaFoldDB" id="A0A3N4GQ44"/>
<keyword evidence="2" id="KW-1185">Reference proteome</keyword>
<accession>A0A3N4GQ44</accession>
<dbReference type="OrthoDB" id="5363652at2"/>
<proteinExistence type="predicted"/>
<dbReference type="Pfam" id="PF07751">
    <property type="entry name" value="Abi_2"/>
    <property type="match status" value="1"/>
</dbReference>
<sequence length="306" mass="35558">MNHLTYQEQMQKFISRGMKSNDVEKDARKLQNISYYKLKETARVFAKITKTDGEPSIDYQGVYFDEILKRFYQDKNLRLHLLHAIEEIEISIKTKLAYILGRDNYSAFGYLDFSSWCNRNKFTKADLAMEESNFKIKILKRIRNENSTELKLKLKNNAYPPVWLAINLLTLGEVIHLIGFMSNKNLRVLSGEFEMTPNDFISKIKCVHLVRNICAHNSSIVDFKIKTMPSISSEVKVHLFHFADGKITNRVIVPVSIVIEFMKIINPNYNLNSIKKTINSLCQNDFKSKQFGFNDRKACKAYIGMV</sequence>
<evidence type="ECO:0000313" key="2">
    <source>
        <dbReference type="Proteomes" id="UP000273977"/>
    </source>
</evidence>
<dbReference type="RefSeq" id="WP_123779133.1">
    <property type="nucleotide sequence ID" value="NZ_RKMG01000002.1"/>
</dbReference>
<name>A0A3N4GQ44_9LACT</name>
<protein>
    <recommendedName>
        <fullName evidence="3">Abi family protein</fullName>
    </recommendedName>
</protein>
<dbReference type="InterPro" id="IPR011664">
    <property type="entry name" value="Abi_system_AbiD/AbiF-like"/>
</dbReference>
<evidence type="ECO:0008006" key="3">
    <source>
        <dbReference type="Google" id="ProtNLM"/>
    </source>
</evidence>
<dbReference type="InterPro" id="IPR017034">
    <property type="entry name" value="Abi_system_AbiD/AbiF"/>
</dbReference>
<gene>
    <name evidence="1" type="ORF">EF384_01055</name>
</gene>